<proteinExistence type="predicted"/>
<evidence type="ECO:0000259" key="3">
    <source>
        <dbReference type="PROSITE" id="PS00028"/>
    </source>
</evidence>
<feature type="region of interest" description="Disordered" evidence="1">
    <location>
        <begin position="159"/>
        <end position="182"/>
    </location>
</feature>
<organism evidence="4 5">
    <name type="scientific">Pyrenophora seminiperda CCB06</name>
    <dbReference type="NCBI Taxonomy" id="1302712"/>
    <lineage>
        <taxon>Eukaryota</taxon>
        <taxon>Fungi</taxon>
        <taxon>Dikarya</taxon>
        <taxon>Ascomycota</taxon>
        <taxon>Pezizomycotina</taxon>
        <taxon>Dothideomycetes</taxon>
        <taxon>Pleosporomycetidae</taxon>
        <taxon>Pleosporales</taxon>
        <taxon>Pleosporineae</taxon>
        <taxon>Pleosporaceae</taxon>
        <taxon>Pyrenophora</taxon>
    </lineage>
</organism>
<keyword evidence="2" id="KW-0812">Transmembrane</keyword>
<dbReference type="PROSITE" id="PS00028">
    <property type="entry name" value="ZINC_FINGER_C2H2_1"/>
    <property type="match status" value="2"/>
</dbReference>
<dbReference type="InterPro" id="IPR013087">
    <property type="entry name" value="Znf_C2H2_type"/>
</dbReference>
<dbReference type="Proteomes" id="UP000265663">
    <property type="component" value="Unassembled WGS sequence"/>
</dbReference>
<evidence type="ECO:0000256" key="2">
    <source>
        <dbReference type="SAM" id="Phobius"/>
    </source>
</evidence>
<feature type="compositionally biased region" description="Polar residues" evidence="1">
    <location>
        <begin position="245"/>
        <end position="269"/>
    </location>
</feature>
<protein>
    <submittedName>
        <fullName evidence="4">C2H2 type zinc finger domain</fullName>
    </submittedName>
</protein>
<keyword evidence="2" id="KW-1133">Transmembrane helix</keyword>
<feature type="compositionally biased region" description="Low complexity" evidence="1">
    <location>
        <begin position="316"/>
        <end position="373"/>
    </location>
</feature>
<reference evidence="4 5" key="1">
    <citation type="journal article" date="2014" name="PLoS ONE">
        <title>De novo Genome Assembly of the Fungal Plant Pathogen Pyrenophora semeniperda.</title>
        <authorList>
            <person name="Soliai M.M."/>
            <person name="Meyer S.E."/>
            <person name="Udall J.A."/>
            <person name="Elzinga D.E."/>
            <person name="Hermansen R.A."/>
            <person name="Bodily P.M."/>
            <person name="Hart A.A."/>
            <person name="Coleman C.E."/>
        </authorList>
    </citation>
    <scope>NUCLEOTIDE SEQUENCE [LARGE SCALE GENOMIC DNA]</scope>
    <source>
        <strain evidence="4 5">CCB06</strain>
        <tissue evidence="4">Mycelium</tissue>
    </source>
</reference>
<name>A0A3M7MKM1_9PLEO</name>
<feature type="region of interest" description="Disordered" evidence="1">
    <location>
        <begin position="301"/>
        <end position="377"/>
    </location>
</feature>
<feature type="domain" description="C2H2-type" evidence="3">
    <location>
        <begin position="411"/>
        <end position="432"/>
    </location>
</feature>
<dbReference type="EMBL" id="KE747844">
    <property type="protein sequence ID" value="RMZ74639.1"/>
    <property type="molecule type" value="Genomic_DNA"/>
</dbReference>
<accession>A0A3M7MKM1</accession>
<gene>
    <name evidence="4" type="ORF">GMOD_00003701</name>
</gene>
<feature type="compositionally biased region" description="Polar residues" evidence="1">
    <location>
        <begin position="167"/>
        <end position="179"/>
    </location>
</feature>
<keyword evidence="2" id="KW-0472">Membrane</keyword>
<sequence length="484" mass="54072">MAPIIVHAWSTGSLAAPSYTKRALTSNNDVPLAIGLTISFVGFVVILGAVWCLWRRRRLRANMPEAIGSAATERCPSPVEISSTPTETVYKYERDYPSYYSPLSPVAPQELDSGRPGNEISPRIASSSVLNSSPRYTLPNAELPALEEISPFIKEYSFTEPDRRSHPSNTGFDSASTRSGKLPKKQDINIQLNFVNPRDVEYRPNRILQPEEHALFLSLTSLPPRSWPATIHSKPPLYLGMDVPNTDTVNKQGIRNSPSPQSDHSSVPRISTPRGKLANARGLQELHPLSVIDVTGYAREEATQNQKKRPNQRILTTATSSSSHTRYTTTPPSHSEESTPTSANIDTSPASSITPSFSSPATTTATTQSPVSPFTDTEKPIFKCPDCRQTFRTPGLRRNHHNRRHNLRYTCIICTAPFGLRADLERHQFARHPEHFRAADRFWCTIVGCENPGKEWSRKDNFERHVKRCEARSAKRRGKERAVV</sequence>
<feature type="domain" description="C2H2-type" evidence="3">
    <location>
        <begin position="384"/>
        <end position="405"/>
    </location>
</feature>
<dbReference type="AlphaFoldDB" id="A0A3M7MKM1"/>
<dbReference type="OrthoDB" id="8922241at2759"/>
<dbReference type="Gene3D" id="3.30.160.60">
    <property type="entry name" value="Classic Zinc Finger"/>
    <property type="match status" value="1"/>
</dbReference>
<keyword evidence="5" id="KW-1185">Reference proteome</keyword>
<feature type="transmembrane region" description="Helical" evidence="2">
    <location>
        <begin position="30"/>
        <end position="54"/>
    </location>
</feature>
<feature type="region of interest" description="Disordered" evidence="1">
    <location>
        <begin position="242"/>
        <end position="273"/>
    </location>
</feature>
<evidence type="ECO:0000313" key="4">
    <source>
        <dbReference type="EMBL" id="RMZ74639.1"/>
    </source>
</evidence>
<evidence type="ECO:0000313" key="5">
    <source>
        <dbReference type="Proteomes" id="UP000265663"/>
    </source>
</evidence>
<dbReference type="SMART" id="SM00355">
    <property type="entry name" value="ZnF_C2H2"/>
    <property type="match status" value="2"/>
</dbReference>
<evidence type="ECO:0000256" key="1">
    <source>
        <dbReference type="SAM" id="MobiDB-lite"/>
    </source>
</evidence>